<feature type="compositionally biased region" description="Polar residues" evidence="1">
    <location>
        <begin position="41"/>
        <end position="51"/>
    </location>
</feature>
<dbReference type="Proteomes" id="UP000238823">
    <property type="component" value="Unassembled WGS sequence"/>
</dbReference>
<evidence type="ECO:0000313" key="3">
    <source>
        <dbReference type="Proteomes" id="UP000238823"/>
    </source>
</evidence>
<dbReference type="EMBL" id="PVNL01000061">
    <property type="protein sequence ID" value="PRQ07013.1"/>
    <property type="molecule type" value="Genomic_DNA"/>
</dbReference>
<evidence type="ECO:0000256" key="1">
    <source>
        <dbReference type="SAM" id="MobiDB-lite"/>
    </source>
</evidence>
<dbReference type="AlphaFoldDB" id="A0A2S9YPJ6"/>
<organism evidence="2 3">
    <name type="scientific">Enhygromyxa salina</name>
    <dbReference type="NCBI Taxonomy" id="215803"/>
    <lineage>
        <taxon>Bacteria</taxon>
        <taxon>Pseudomonadati</taxon>
        <taxon>Myxococcota</taxon>
        <taxon>Polyangia</taxon>
        <taxon>Nannocystales</taxon>
        <taxon>Nannocystaceae</taxon>
        <taxon>Enhygromyxa</taxon>
    </lineage>
</organism>
<sequence length="260" mass="26156">MHPAWRLLGLSACITACPVAEEPLGPPPGGGSGPVTLTSGMPNSGTATGDSESGDLGTDGELDLPGCDLLADPLDACGPDMACDPDTLTCVPANGVGLVDDECNDDTECVPGLVCFDARCRELCAPDLPGEETCEDGRVCTRTDSPLPGMCLEPCELLTQDCSVVFDACNLAVGSGGAPVSVCTSNPGAGVAGDACEDDGECLPSYLCTPAAVHSVPCANEAASCCTPACDTLELPCFGLEPICHLLGLEDQPNAGYCGP</sequence>
<reference evidence="2 3" key="1">
    <citation type="submission" date="2018-03" db="EMBL/GenBank/DDBJ databases">
        <title>Draft Genome Sequences of the Obligatory Marine Myxobacteria Enhygromyxa salina SWB007.</title>
        <authorList>
            <person name="Poehlein A."/>
            <person name="Moghaddam J.A."/>
            <person name="Harms H."/>
            <person name="Alanjari M."/>
            <person name="Koenig G.M."/>
            <person name="Daniel R."/>
            <person name="Schaeberle T.F."/>
        </authorList>
    </citation>
    <scope>NUCLEOTIDE SEQUENCE [LARGE SCALE GENOMIC DNA]</scope>
    <source>
        <strain evidence="2 3">SWB007</strain>
    </source>
</reference>
<evidence type="ECO:0000313" key="2">
    <source>
        <dbReference type="EMBL" id="PRQ07013.1"/>
    </source>
</evidence>
<proteinExistence type="predicted"/>
<protein>
    <submittedName>
        <fullName evidence="2">Uncharacterized protein</fullName>
    </submittedName>
</protein>
<name>A0A2S9YPJ6_9BACT</name>
<gene>
    <name evidence="2" type="ORF">ENSA7_32940</name>
</gene>
<comment type="caution">
    <text evidence="2">The sequence shown here is derived from an EMBL/GenBank/DDBJ whole genome shotgun (WGS) entry which is preliminary data.</text>
</comment>
<feature type="region of interest" description="Disordered" evidence="1">
    <location>
        <begin position="23"/>
        <end position="59"/>
    </location>
</feature>
<accession>A0A2S9YPJ6</accession>